<sequence length="16" mass="1802">MGFSNLKLLLHCTVLL</sequence>
<protein>
    <submittedName>
        <fullName evidence="1">Uncharacterized protein</fullName>
    </submittedName>
</protein>
<dbReference type="AlphaFoldDB" id="A0A0A8ZV31"/>
<dbReference type="EMBL" id="GBRH01259218">
    <property type="protein sequence ID" value="JAD38677.1"/>
    <property type="molecule type" value="Transcribed_RNA"/>
</dbReference>
<reference evidence="1" key="1">
    <citation type="submission" date="2014-09" db="EMBL/GenBank/DDBJ databases">
        <authorList>
            <person name="Magalhaes I.L.F."/>
            <person name="Oliveira U."/>
            <person name="Santos F.R."/>
            <person name="Vidigal T.H.D.A."/>
            <person name="Brescovit A.D."/>
            <person name="Santos A.J."/>
        </authorList>
    </citation>
    <scope>NUCLEOTIDE SEQUENCE</scope>
    <source>
        <tissue evidence="1">Shoot tissue taken approximately 20 cm above the soil surface</tissue>
    </source>
</reference>
<proteinExistence type="predicted"/>
<organism evidence="1">
    <name type="scientific">Arundo donax</name>
    <name type="common">Giant reed</name>
    <name type="synonym">Donax arundinaceus</name>
    <dbReference type="NCBI Taxonomy" id="35708"/>
    <lineage>
        <taxon>Eukaryota</taxon>
        <taxon>Viridiplantae</taxon>
        <taxon>Streptophyta</taxon>
        <taxon>Embryophyta</taxon>
        <taxon>Tracheophyta</taxon>
        <taxon>Spermatophyta</taxon>
        <taxon>Magnoliopsida</taxon>
        <taxon>Liliopsida</taxon>
        <taxon>Poales</taxon>
        <taxon>Poaceae</taxon>
        <taxon>PACMAD clade</taxon>
        <taxon>Arundinoideae</taxon>
        <taxon>Arundineae</taxon>
        <taxon>Arundo</taxon>
    </lineage>
</organism>
<name>A0A0A8ZV31_ARUDO</name>
<accession>A0A0A8ZV31</accession>
<evidence type="ECO:0000313" key="1">
    <source>
        <dbReference type="EMBL" id="JAD38677.1"/>
    </source>
</evidence>
<reference evidence="1" key="2">
    <citation type="journal article" date="2015" name="Data Brief">
        <title>Shoot transcriptome of the giant reed, Arundo donax.</title>
        <authorList>
            <person name="Barrero R.A."/>
            <person name="Guerrero F.D."/>
            <person name="Moolhuijzen P."/>
            <person name="Goolsby J.A."/>
            <person name="Tidwell J."/>
            <person name="Bellgard S.E."/>
            <person name="Bellgard M.I."/>
        </authorList>
    </citation>
    <scope>NUCLEOTIDE SEQUENCE</scope>
    <source>
        <tissue evidence="1">Shoot tissue taken approximately 20 cm above the soil surface</tissue>
    </source>
</reference>